<feature type="domain" description="Fungal-type protein kinase" evidence="1">
    <location>
        <begin position="202"/>
        <end position="389"/>
    </location>
</feature>
<dbReference type="EMBL" id="LUEZ02000053">
    <property type="protein sequence ID" value="RDB21961.1"/>
    <property type="molecule type" value="Genomic_DNA"/>
</dbReference>
<evidence type="ECO:0000313" key="3">
    <source>
        <dbReference type="Proteomes" id="UP000076154"/>
    </source>
</evidence>
<dbReference type="InParanoid" id="A0A369JIF4"/>
<reference evidence="2" key="1">
    <citation type="submission" date="2018-04" db="EMBL/GenBank/DDBJ databases">
        <title>Whole genome sequencing of Hypsizygus marmoreus.</title>
        <authorList>
            <person name="Choi I.-G."/>
            <person name="Min B."/>
            <person name="Kim J.-G."/>
            <person name="Kim S."/>
            <person name="Oh Y.-L."/>
            <person name="Kong W.-S."/>
            <person name="Park H."/>
            <person name="Jeong J."/>
            <person name="Song E.-S."/>
        </authorList>
    </citation>
    <scope>NUCLEOTIDE SEQUENCE [LARGE SCALE GENOMIC DNA]</scope>
    <source>
        <strain evidence="2">51987-8</strain>
    </source>
</reference>
<name>A0A369JIF4_HYPMA</name>
<dbReference type="InterPro" id="IPR011009">
    <property type="entry name" value="Kinase-like_dom_sf"/>
</dbReference>
<dbReference type="Pfam" id="PF17667">
    <property type="entry name" value="Pkinase_fungal"/>
    <property type="match status" value="2"/>
</dbReference>
<dbReference type="AlphaFoldDB" id="A0A369JIF4"/>
<organism evidence="2 3">
    <name type="scientific">Hypsizygus marmoreus</name>
    <name type="common">White beech mushroom</name>
    <name type="synonym">Agaricus marmoreus</name>
    <dbReference type="NCBI Taxonomy" id="39966"/>
    <lineage>
        <taxon>Eukaryota</taxon>
        <taxon>Fungi</taxon>
        <taxon>Dikarya</taxon>
        <taxon>Basidiomycota</taxon>
        <taxon>Agaricomycotina</taxon>
        <taxon>Agaricomycetes</taxon>
        <taxon>Agaricomycetidae</taxon>
        <taxon>Agaricales</taxon>
        <taxon>Tricholomatineae</taxon>
        <taxon>Lyophyllaceae</taxon>
        <taxon>Hypsizygus</taxon>
    </lineage>
</organism>
<dbReference type="SUPFAM" id="SSF56112">
    <property type="entry name" value="Protein kinase-like (PK-like)"/>
    <property type="match status" value="1"/>
</dbReference>
<feature type="domain" description="Fungal-type protein kinase" evidence="1">
    <location>
        <begin position="415"/>
        <end position="513"/>
    </location>
</feature>
<keyword evidence="3" id="KW-1185">Reference proteome</keyword>
<dbReference type="OrthoDB" id="3271139at2759"/>
<dbReference type="InterPro" id="IPR040976">
    <property type="entry name" value="Pkinase_fungal"/>
</dbReference>
<protein>
    <recommendedName>
        <fullName evidence="1">Fungal-type protein kinase domain-containing protein</fullName>
    </recommendedName>
</protein>
<dbReference type="Gene3D" id="1.10.510.10">
    <property type="entry name" value="Transferase(Phosphotransferase) domain 1"/>
    <property type="match status" value="1"/>
</dbReference>
<dbReference type="Proteomes" id="UP000076154">
    <property type="component" value="Unassembled WGS sequence"/>
</dbReference>
<dbReference type="PROSITE" id="PS00109">
    <property type="entry name" value="PROTEIN_KINASE_TYR"/>
    <property type="match status" value="1"/>
</dbReference>
<comment type="caution">
    <text evidence="2">The sequence shown here is derived from an EMBL/GenBank/DDBJ whole genome shotgun (WGS) entry which is preliminary data.</text>
</comment>
<gene>
    <name evidence="2" type="ORF">Hypma_010793</name>
</gene>
<sequence length="647" mass="71541">MTADLDTDAISFRSSACTKVKMYSSRHESSCAAMQYELAGKVVFDDTQVMQRLRLGEVNHLADHCLGSFWDDNADAITKLKDLEAMAEGSEQLSDHRKRKCESAMRGHLHTLFKYIEDAEDSTSHRHNFTRTFLPAKEFVDAREAHTAGFPKVAPAFSLVESNGSQQWKNETAFCEFKMFKQLGPNFYDEGYREVGEIVCESADYARLHISTRPFLLFSVCLLIFGSDFCVGIFDRDGVTFSPVMNLWTDTKDFILVVRSLARVLTAVELGHDPSVTLLPSTISAKINPDGYPSFHVASIGTDPREWCTLGPPMWSSLSLFGRGTSVWSVLEYKDGVPPDPNTQKVMKTAWRSPLRHSEAEIYGSIKGQPPAGLAEFLTGADVTTPNGDTVCIAYLRGKPSQASGSAILHRIILNTVGPHKFLSDQQIIHGDISPGNILLAKDSTNTPAVGFLADLELAQLPSDLPLETSTVKSSEGGVLPGTLLFAATERLEAFRDGKHMAQTADHDVESFVLAMEYTVMRKLLVSAKDDQEHRSITKALRHAFGHTSLENIITSRSGPAAYWLSLPLIGDIISREVSEPLRKLLGFLGYRIIDRNAARVREQCEDFTHFFEDQKPKRLADIPLNHSIFFSALSVAIGMLEGKVGG</sequence>
<dbReference type="GO" id="GO:0004672">
    <property type="term" value="F:protein kinase activity"/>
    <property type="evidence" value="ECO:0007669"/>
    <property type="project" value="InterPro"/>
</dbReference>
<dbReference type="InterPro" id="IPR008266">
    <property type="entry name" value="Tyr_kinase_AS"/>
</dbReference>
<evidence type="ECO:0000313" key="2">
    <source>
        <dbReference type="EMBL" id="RDB21961.1"/>
    </source>
</evidence>
<proteinExistence type="predicted"/>
<evidence type="ECO:0000259" key="1">
    <source>
        <dbReference type="Pfam" id="PF17667"/>
    </source>
</evidence>
<dbReference type="STRING" id="39966.A0A369JIF4"/>
<accession>A0A369JIF4</accession>